<keyword evidence="2 9" id="KW-0808">Transferase</keyword>
<dbReference type="PANTHER" id="PTHR21342">
    <property type="entry name" value="PHOSPHOPANTETHEINE ADENYLYLTRANSFERASE"/>
    <property type="match status" value="1"/>
</dbReference>
<dbReference type="EC" id="2.7.7.3" evidence="9"/>
<comment type="similarity">
    <text evidence="9">Belongs to the bacterial CoaD family.</text>
</comment>
<protein>
    <recommendedName>
        <fullName evidence="9">Phosphopantetheine adenylyltransferase</fullName>
        <ecNumber evidence="9">2.7.7.3</ecNumber>
    </recommendedName>
    <alternativeName>
        <fullName evidence="9">Dephospho-CoA pyrophosphorylase</fullName>
    </alternativeName>
    <alternativeName>
        <fullName evidence="9">Pantetheine-phosphate adenylyltransferase</fullName>
        <shortName evidence="9">PPAT</shortName>
    </alternativeName>
</protein>
<keyword evidence="4 9" id="KW-0547">Nucleotide-binding</keyword>
<feature type="binding site" evidence="9">
    <location>
        <position position="21"/>
    </location>
    <ligand>
        <name>ATP</name>
        <dbReference type="ChEBI" id="CHEBI:30616"/>
    </ligand>
</feature>
<evidence type="ECO:0000313" key="12">
    <source>
        <dbReference type="Proteomes" id="UP000234384"/>
    </source>
</evidence>
<reference evidence="11 12" key="1">
    <citation type="submission" date="2017-12" db="EMBL/GenBank/DDBJ databases">
        <title>Phylogenetic diversity of female urinary microbiome.</title>
        <authorList>
            <person name="Thomas-White K."/>
            <person name="Wolfe A.J."/>
        </authorList>
    </citation>
    <scope>NUCLEOTIDE SEQUENCE [LARGE SCALE GENOMIC DNA]</scope>
    <source>
        <strain evidence="11 12">UMB0898</strain>
    </source>
</reference>
<comment type="subcellular location">
    <subcellularLocation>
        <location evidence="9">Cytoplasm</location>
    </subcellularLocation>
</comment>
<dbReference type="NCBIfam" id="TIGR01510">
    <property type="entry name" value="coaD_prev_kdtB"/>
    <property type="match status" value="1"/>
</dbReference>
<evidence type="ECO:0000256" key="7">
    <source>
        <dbReference type="ARBA" id="ARBA00022993"/>
    </source>
</evidence>
<comment type="catalytic activity">
    <reaction evidence="8 9">
        <text>(R)-4'-phosphopantetheine + ATP + H(+) = 3'-dephospho-CoA + diphosphate</text>
        <dbReference type="Rhea" id="RHEA:19801"/>
        <dbReference type="ChEBI" id="CHEBI:15378"/>
        <dbReference type="ChEBI" id="CHEBI:30616"/>
        <dbReference type="ChEBI" id="CHEBI:33019"/>
        <dbReference type="ChEBI" id="CHEBI:57328"/>
        <dbReference type="ChEBI" id="CHEBI:61723"/>
        <dbReference type="EC" id="2.7.7.3"/>
    </reaction>
</comment>
<keyword evidence="6 9" id="KW-0460">Magnesium</keyword>
<feature type="binding site" evidence="9">
    <location>
        <position position="13"/>
    </location>
    <ligand>
        <name>substrate</name>
    </ligand>
</feature>
<name>A0A2I1K1T0_9LACT</name>
<dbReference type="EMBL" id="PKHE01000006">
    <property type="protein sequence ID" value="PKY89619.1"/>
    <property type="molecule type" value="Genomic_DNA"/>
</dbReference>
<keyword evidence="5 9" id="KW-0067">ATP-binding</keyword>
<feature type="binding site" evidence="9">
    <location>
        <begin position="93"/>
        <end position="95"/>
    </location>
    <ligand>
        <name>ATP</name>
        <dbReference type="ChEBI" id="CHEBI:30616"/>
    </ligand>
</feature>
<comment type="function">
    <text evidence="9">Reversibly transfers an adenylyl group from ATP to 4'-phosphopantetheine, yielding dephospho-CoA (dPCoA) and pyrophosphate.</text>
</comment>
<proteinExistence type="inferred from homology"/>
<dbReference type="UniPathway" id="UPA00241">
    <property type="reaction ID" value="UER00355"/>
</dbReference>
<sequence length="163" mass="18745">MDHQPKIALFPGTFDPLTLGHLNIIDRVSRLFDEVIVLVAVNTSKQHLFNVDERIRLIYENISEYNNVRIDTLTDGLVATYYQQHHASTIVRGVRNSTDFDYEFTIASGNARQGKDIETMILYAADEYRFLSSSLIKEIAYFKGDIHDMVPENVRIAMEAKFK</sequence>
<feature type="site" description="Transition state stabilizer" evidence="9">
    <location>
        <position position="21"/>
    </location>
</feature>
<dbReference type="GO" id="GO:0015937">
    <property type="term" value="P:coenzyme A biosynthetic process"/>
    <property type="evidence" value="ECO:0007669"/>
    <property type="project" value="UniProtKB-UniRule"/>
</dbReference>
<comment type="subunit">
    <text evidence="9">Homohexamer.</text>
</comment>
<feature type="binding site" evidence="9">
    <location>
        <position position="45"/>
    </location>
    <ligand>
        <name>substrate</name>
    </ligand>
</feature>
<feature type="binding site" evidence="9">
    <location>
        <begin position="128"/>
        <end position="134"/>
    </location>
    <ligand>
        <name>ATP</name>
        <dbReference type="ChEBI" id="CHEBI:30616"/>
    </ligand>
</feature>
<evidence type="ECO:0000256" key="8">
    <source>
        <dbReference type="ARBA" id="ARBA00029346"/>
    </source>
</evidence>
<dbReference type="InterPro" id="IPR001980">
    <property type="entry name" value="PPAT"/>
</dbReference>
<dbReference type="GO" id="GO:0005524">
    <property type="term" value="F:ATP binding"/>
    <property type="evidence" value="ECO:0007669"/>
    <property type="project" value="UniProtKB-KW"/>
</dbReference>
<dbReference type="OrthoDB" id="9806661at2"/>
<dbReference type="HAMAP" id="MF_00151">
    <property type="entry name" value="PPAT_bact"/>
    <property type="match status" value="1"/>
</dbReference>
<dbReference type="SUPFAM" id="SSF52374">
    <property type="entry name" value="Nucleotidylyl transferase"/>
    <property type="match status" value="1"/>
</dbReference>
<organism evidence="11 12">
    <name type="scientific">Falseniella ignava</name>
    <dbReference type="NCBI Taxonomy" id="137730"/>
    <lineage>
        <taxon>Bacteria</taxon>
        <taxon>Bacillati</taxon>
        <taxon>Bacillota</taxon>
        <taxon>Bacilli</taxon>
        <taxon>Lactobacillales</taxon>
        <taxon>Aerococcaceae</taxon>
        <taxon>Falseniella</taxon>
    </lineage>
</organism>
<evidence type="ECO:0000256" key="5">
    <source>
        <dbReference type="ARBA" id="ARBA00022840"/>
    </source>
</evidence>
<evidence type="ECO:0000256" key="2">
    <source>
        <dbReference type="ARBA" id="ARBA00022679"/>
    </source>
</evidence>
<comment type="pathway">
    <text evidence="9">Cofactor biosynthesis; coenzyme A biosynthesis; CoA from (R)-pantothenate: step 4/5.</text>
</comment>
<comment type="cofactor">
    <cofactor evidence="9">
        <name>Mg(2+)</name>
        <dbReference type="ChEBI" id="CHEBI:18420"/>
    </cofactor>
</comment>
<keyword evidence="3 9" id="KW-0548">Nucleotidyltransferase</keyword>
<keyword evidence="1 9" id="KW-0963">Cytoplasm</keyword>
<evidence type="ECO:0000259" key="10">
    <source>
        <dbReference type="Pfam" id="PF01467"/>
    </source>
</evidence>
<dbReference type="InterPro" id="IPR004821">
    <property type="entry name" value="Cyt_trans-like"/>
</dbReference>
<dbReference type="CDD" id="cd02163">
    <property type="entry name" value="PPAT"/>
    <property type="match status" value="1"/>
</dbReference>
<accession>A0A2I1K1T0</accession>
<feature type="binding site" evidence="9">
    <location>
        <position position="92"/>
    </location>
    <ligand>
        <name>substrate</name>
    </ligand>
</feature>
<evidence type="ECO:0000256" key="3">
    <source>
        <dbReference type="ARBA" id="ARBA00022695"/>
    </source>
</evidence>
<dbReference type="PRINTS" id="PR01020">
    <property type="entry name" value="LPSBIOSNTHSS"/>
</dbReference>
<dbReference type="InterPro" id="IPR014729">
    <property type="entry name" value="Rossmann-like_a/b/a_fold"/>
</dbReference>
<feature type="binding site" evidence="9">
    <location>
        <position position="78"/>
    </location>
    <ligand>
        <name>substrate</name>
    </ligand>
</feature>
<gene>
    <name evidence="9" type="primary">coaD</name>
    <name evidence="11" type="ORF">CYJ57_03600</name>
</gene>
<dbReference type="Gene3D" id="3.40.50.620">
    <property type="entry name" value="HUPs"/>
    <property type="match status" value="1"/>
</dbReference>
<comment type="caution">
    <text evidence="11">The sequence shown here is derived from an EMBL/GenBank/DDBJ whole genome shotgun (WGS) entry which is preliminary data.</text>
</comment>
<evidence type="ECO:0000256" key="9">
    <source>
        <dbReference type="HAMAP-Rule" id="MF_00151"/>
    </source>
</evidence>
<dbReference type="RefSeq" id="WP_101954108.1">
    <property type="nucleotide sequence ID" value="NZ_PKHE01000006.1"/>
</dbReference>
<feature type="binding site" evidence="9">
    <location>
        <position position="103"/>
    </location>
    <ligand>
        <name>ATP</name>
        <dbReference type="ChEBI" id="CHEBI:30616"/>
    </ligand>
</feature>
<dbReference type="PANTHER" id="PTHR21342:SF1">
    <property type="entry name" value="PHOSPHOPANTETHEINE ADENYLYLTRANSFERASE"/>
    <property type="match status" value="1"/>
</dbReference>
<keyword evidence="7 9" id="KW-0173">Coenzyme A biosynthesis</keyword>
<dbReference type="GO" id="GO:0005737">
    <property type="term" value="C:cytoplasm"/>
    <property type="evidence" value="ECO:0007669"/>
    <property type="project" value="UniProtKB-SubCell"/>
</dbReference>
<evidence type="ECO:0000256" key="6">
    <source>
        <dbReference type="ARBA" id="ARBA00022842"/>
    </source>
</evidence>
<feature type="domain" description="Cytidyltransferase-like" evidence="10">
    <location>
        <begin position="9"/>
        <end position="138"/>
    </location>
</feature>
<dbReference type="Pfam" id="PF01467">
    <property type="entry name" value="CTP_transf_like"/>
    <property type="match status" value="1"/>
</dbReference>
<dbReference type="NCBIfam" id="TIGR00125">
    <property type="entry name" value="cyt_tran_rel"/>
    <property type="match status" value="1"/>
</dbReference>
<feature type="binding site" evidence="9">
    <location>
        <begin position="13"/>
        <end position="14"/>
    </location>
    <ligand>
        <name>ATP</name>
        <dbReference type="ChEBI" id="CHEBI:30616"/>
    </ligand>
</feature>
<evidence type="ECO:0000256" key="1">
    <source>
        <dbReference type="ARBA" id="ARBA00022490"/>
    </source>
</evidence>
<dbReference type="AlphaFoldDB" id="A0A2I1K1T0"/>
<dbReference type="Proteomes" id="UP000234384">
    <property type="component" value="Unassembled WGS sequence"/>
</dbReference>
<evidence type="ECO:0000313" key="11">
    <source>
        <dbReference type="EMBL" id="PKY89619.1"/>
    </source>
</evidence>
<evidence type="ECO:0000256" key="4">
    <source>
        <dbReference type="ARBA" id="ARBA00022741"/>
    </source>
</evidence>
<dbReference type="GO" id="GO:0004595">
    <property type="term" value="F:pantetheine-phosphate adenylyltransferase activity"/>
    <property type="evidence" value="ECO:0007669"/>
    <property type="project" value="UniProtKB-UniRule"/>
</dbReference>